<sequence length="101" mass="11714">MGVANCKIIVHKVTAFKPTFFSLHNYIHEIQSDKALLKIWGKKKVMLPVREADLSIVKYHKSAIKMTKTRIEIIRKKRNAMHKYLRNDIADLLKNGLDINA</sequence>
<dbReference type="Pfam" id="PF03398">
    <property type="entry name" value="Ist1"/>
    <property type="match status" value="1"/>
</dbReference>
<reference evidence="3" key="1">
    <citation type="submission" date="2024-07" db="EMBL/GenBank/DDBJ databases">
        <title>Two chromosome-level genome assemblies of Korean endemic species Abeliophyllum distichum and Forsythia ovata (Oleaceae).</title>
        <authorList>
            <person name="Jang H."/>
        </authorList>
    </citation>
    <scope>NUCLEOTIDE SEQUENCE [LARGE SCALE GENOMIC DNA]</scope>
</reference>
<gene>
    <name evidence="2" type="ORF">Fot_56258</name>
</gene>
<dbReference type="Proteomes" id="UP001604277">
    <property type="component" value="Unassembled WGS sequence"/>
</dbReference>
<dbReference type="Gene3D" id="1.20.1260.60">
    <property type="entry name" value="Vacuolar protein sorting-associated protein Ist1"/>
    <property type="match status" value="1"/>
</dbReference>
<accession>A0ABD1P0P2</accession>
<comment type="similarity">
    <text evidence="1">Belongs to the IST1 family.</text>
</comment>
<dbReference type="EMBL" id="JBFOLJ010000040">
    <property type="protein sequence ID" value="KAL2457444.1"/>
    <property type="molecule type" value="Genomic_DNA"/>
</dbReference>
<protein>
    <submittedName>
        <fullName evidence="2">Uncharacterized protein</fullName>
    </submittedName>
</protein>
<name>A0ABD1P0P2_9LAMI</name>
<evidence type="ECO:0000313" key="2">
    <source>
        <dbReference type="EMBL" id="KAL2457444.1"/>
    </source>
</evidence>
<evidence type="ECO:0000313" key="3">
    <source>
        <dbReference type="Proteomes" id="UP001604277"/>
    </source>
</evidence>
<dbReference type="AlphaFoldDB" id="A0ABD1P0P2"/>
<proteinExistence type="inferred from homology"/>
<comment type="caution">
    <text evidence="2">The sequence shown here is derived from an EMBL/GenBank/DDBJ whole genome shotgun (WGS) entry which is preliminary data.</text>
</comment>
<evidence type="ECO:0000256" key="1">
    <source>
        <dbReference type="ARBA" id="ARBA00005536"/>
    </source>
</evidence>
<dbReference type="InterPro" id="IPR005061">
    <property type="entry name" value="Ist1"/>
</dbReference>
<dbReference type="PANTHER" id="PTHR12161:SF14">
    <property type="entry name" value="REGULATOR OF VPS4 ACTIVITY IN THE MVB PATHWAY PROTEIN"/>
    <property type="match status" value="1"/>
</dbReference>
<organism evidence="2 3">
    <name type="scientific">Forsythia ovata</name>
    <dbReference type="NCBI Taxonomy" id="205694"/>
    <lineage>
        <taxon>Eukaryota</taxon>
        <taxon>Viridiplantae</taxon>
        <taxon>Streptophyta</taxon>
        <taxon>Embryophyta</taxon>
        <taxon>Tracheophyta</taxon>
        <taxon>Spermatophyta</taxon>
        <taxon>Magnoliopsida</taxon>
        <taxon>eudicotyledons</taxon>
        <taxon>Gunneridae</taxon>
        <taxon>Pentapetalae</taxon>
        <taxon>asterids</taxon>
        <taxon>lamiids</taxon>
        <taxon>Lamiales</taxon>
        <taxon>Oleaceae</taxon>
        <taxon>Forsythieae</taxon>
        <taxon>Forsythia</taxon>
    </lineage>
</organism>
<dbReference type="PANTHER" id="PTHR12161">
    <property type="entry name" value="IST1 FAMILY MEMBER"/>
    <property type="match status" value="1"/>
</dbReference>
<dbReference type="InterPro" id="IPR042277">
    <property type="entry name" value="IST1-like"/>
</dbReference>
<keyword evidence="3" id="KW-1185">Reference proteome</keyword>